<feature type="chain" id="PRO_5019842294" description="Outer membrane protein with beta-barrel domain" evidence="1">
    <location>
        <begin position="21"/>
        <end position="198"/>
    </location>
</feature>
<protein>
    <recommendedName>
        <fullName evidence="4">Outer membrane protein with beta-barrel domain</fullName>
    </recommendedName>
</protein>
<comment type="caution">
    <text evidence="2">The sequence shown here is derived from an EMBL/GenBank/DDBJ whole genome shotgun (WGS) entry which is preliminary data.</text>
</comment>
<dbReference type="RefSeq" id="WP_121064785.1">
    <property type="nucleotide sequence ID" value="NZ_RBIQ01000007.1"/>
</dbReference>
<gene>
    <name evidence="2" type="ORF">CLV91_1129</name>
</gene>
<feature type="signal peptide" evidence="1">
    <location>
        <begin position="1"/>
        <end position="20"/>
    </location>
</feature>
<dbReference type="OrthoDB" id="1437575at2"/>
<evidence type="ECO:0008006" key="4">
    <source>
        <dbReference type="Google" id="ProtNLM"/>
    </source>
</evidence>
<keyword evidence="3" id="KW-1185">Reference proteome</keyword>
<evidence type="ECO:0000256" key="1">
    <source>
        <dbReference type="SAM" id="SignalP"/>
    </source>
</evidence>
<name>A0A495EGI7_9FLAO</name>
<dbReference type="Proteomes" id="UP000269412">
    <property type="component" value="Unassembled WGS sequence"/>
</dbReference>
<sequence>MTKPFLTILFILSIPLSNYAQEEIVLQYYNQFSSNISYATLGSLDINYERTISKYITAGVGVTSYSNSHNDLNLEKYDGYSDYKVNLEINPFVRLYVHNTQKKSLFIEVLGSYNEAEVNTGRRISRTVNNLGYGVYAYDYGAQKMENIGLGTGVGYRFLLLKNRLVLEAQFGVRTNLKEIWIYDIGLVRTGIKAGYRF</sequence>
<organism evidence="2 3">
    <name type="scientific">Maribacter vaceletii</name>
    <dbReference type="NCBI Taxonomy" id="1206816"/>
    <lineage>
        <taxon>Bacteria</taxon>
        <taxon>Pseudomonadati</taxon>
        <taxon>Bacteroidota</taxon>
        <taxon>Flavobacteriia</taxon>
        <taxon>Flavobacteriales</taxon>
        <taxon>Flavobacteriaceae</taxon>
        <taxon>Maribacter</taxon>
    </lineage>
</organism>
<proteinExistence type="predicted"/>
<dbReference type="EMBL" id="RBIQ01000007">
    <property type="protein sequence ID" value="RKR15047.1"/>
    <property type="molecule type" value="Genomic_DNA"/>
</dbReference>
<keyword evidence="1" id="KW-0732">Signal</keyword>
<reference evidence="2 3" key="1">
    <citation type="submission" date="2018-10" db="EMBL/GenBank/DDBJ databases">
        <title>Genomic Encyclopedia of Archaeal and Bacterial Type Strains, Phase II (KMG-II): from individual species to whole genera.</title>
        <authorList>
            <person name="Goeker M."/>
        </authorList>
    </citation>
    <scope>NUCLEOTIDE SEQUENCE [LARGE SCALE GENOMIC DNA]</scope>
    <source>
        <strain evidence="2 3">DSM 25230</strain>
    </source>
</reference>
<accession>A0A495EGI7</accession>
<evidence type="ECO:0000313" key="2">
    <source>
        <dbReference type="EMBL" id="RKR15047.1"/>
    </source>
</evidence>
<dbReference type="AlphaFoldDB" id="A0A495EGI7"/>
<evidence type="ECO:0000313" key="3">
    <source>
        <dbReference type="Proteomes" id="UP000269412"/>
    </source>
</evidence>